<dbReference type="RefSeq" id="WP_247288853.1">
    <property type="nucleotide sequence ID" value="NZ_JAKNRW010000003.1"/>
</dbReference>
<evidence type="ECO:0000256" key="1">
    <source>
        <dbReference type="SAM" id="Phobius"/>
    </source>
</evidence>
<keyword evidence="1" id="KW-0812">Transmembrane</keyword>
<keyword evidence="1" id="KW-0472">Membrane</keyword>
<dbReference type="Pfam" id="PF05449">
    <property type="entry name" value="Phage_holin_3_7"/>
    <property type="match status" value="1"/>
</dbReference>
<name>A0ABT0EV50_9PSED</name>
<dbReference type="EMBL" id="JAKNRW010000003">
    <property type="protein sequence ID" value="MCK1789600.1"/>
    <property type="molecule type" value="Genomic_DNA"/>
</dbReference>
<dbReference type="Proteomes" id="UP001299876">
    <property type="component" value="Unassembled WGS sequence"/>
</dbReference>
<proteinExistence type="predicted"/>
<evidence type="ECO:0000313" key="3">
    <source>
        <dbReference type="Proteomes" id="UP001299876"/>
    </source>
</evidence>
<sequence>MLLVFITAIAHLLSALRLACYRRDEGSNWRRNGLMNSLCGGAFCLAGMDLLLTAASVSPWHAGVSVLACALIIRSGGNIMVLWRAVK</sequence>
<keyword evidence="1" id="KW-1133">Transmembrane helix</keyword>
<feature type="transmembrane region" description="Helical" evidence="1">
    <location>
        <begin position="33"/>
        <end position="52"/>
    </location>
</feature>
<feature type="transmembrane region" description="Helical" evidence="1">
    <location>
        <begin position="64"/>
        <end position="86"/>
    </location>
</feature>
<gene>
    <name evidence="2" type="ORF">L9059_05265</name>
</gene>
<protein>
    <submittedName>
        <fullName evidence="2">Phage holin family protein</fullName>
    </submittedName>
</protein>
<dbReference type="InterPro" id="IPR008473">
    <property type="entry name" value="Phage_holin_3_7"/>
</dbReference>
<keyword evidence="3" id="KW-1185">Reference proteome</keyword>
<evidence type="ECO:0000313" key="2">
    <source>
        <dbReference type="EMBL" id="MCK1789600.1"/>
    </source>
</evidence>
<reference evidence="2 3" key="1">
    <citation type="submission" date="2022-02" db="EMBL/GenBank/DDBJ databases">
        <title>Comparative genomics of the first Antarctic Pseudomonas spp. capable of biotransforming 2,4,6-Trinitrotoluene.</title>
        <authorList>
            <person name="Cabrera M.A."/>
            <person name="Marquez S.L."/>
            <person name="Perez-Donoso J.M."/>
        </authorList>
    </citation>
    <scope>NUCLEOTIDE SEQUENCE [LARGE SCALE GENOMIC DNA]</scope>
    <source>
        <strain evidence="2 3">TNT19</strain>
    </source>
</reference>
<accession>A0ABT0EV50</accession>
<comment type="caution">
    <text evidence="2">The sequence shown here is derived from an EMBL/GenBank/DDBJ whole genome shotgun (WGS) entry which is preliminary data.</text>
</comment>
<organism evidence="2 3">
    <name type="scientific">Pseudomonas violetae</name>
    <dbReference type="NCBI Taxonomy" id="2915813"/>
    <lineage>
        <taxon>Bacteria</taxon>
        <taxon>Pseudomonadati</taxon>
        <taxon>Pseudomonadota</taxon>
        <taxon>Gammaproteobacteria</taxon>
        <taxon>Pseudomonadales</taxon>
        <taxon>Pseudomonadaceae</taxon>
        <taxon>Pseudomonas</taxon>
    </lineage>
</organism>